<evidence type="ECO:0000256" key="2">
    <source>
        <dbReference type="ARBA" id="ARBA00023121"/>
    </source>
</evidence>
<comment type="caution">
    <text evidence="3">The sequence shown here is derived from an EMBL/GenBank/DDBJ whole genome shotgun (WGS) entry which is preliminary data.</text>
</comment>
<dbReference type="InterPro" id="IPR003797">
    <property type="entry name" value="DegV"/>
</dbReference>
<dbReference type="NCBIfam" id="TIGR00762">
    <property type="entry name" value="DegV"/>
    <property type="match status" value="1"/>
</dbReference>
<dbReference type="InterPro" id="IPR043168">
    <property type="entry name" value="DegV_C"/>
</dbReference>
<proteinExistence type="predicted"/>
<keyword evidence="4" id="KW-1185">Reference proteome</keyword>
<dbReference type="SUPFAM" id="SSF82549">
    <property type="entry name" value="DAK1/DegV-like"/>
    <property type="match status" value="1"/>
</dbReference>
<dbReference type="PANTHER" id="PTHR33434:SF3">
    <property type="entry name" value="DEGV DOMAIN-CONTAINING PROTEIN YITS"/>
    <property type="match status" value="1"/>
</dbReference>
<organism evidence="3 4">
    <name type="scientific">Vagococcus vulneris</name>
    <dbReference type="NCBI Taxonomy" id="1977869"/>
    <lineage>
        <taxon>Bacteria</taxon>
        <taxon>Bacillati</taxon>
        <taxon>Bacillota</taxon>
        <taxon>Bacilli</taxon>
        <taxon>Lactobacillales</taxon>
        <taxon>Enterococcaceae</taxon>
        <taxon>Vagococcus</taxon>
    </lineage>
</organism>
<evidence type="ECO:0000256" key="1">
    <source>
        <dbReference type="ARBA" id="ARBA00003238"/>
    </source>
</evidence>
<dbReference type="PROSITE" id="PS51482">
    <property type="entry name" value="DEGV"/>
    <property type="match status" value="1"/>
</dbReference>
<dbReference type="GO" id="GO:0008289">
    <property type="term" value="F:lipid binding"/>
    <property type="evidence" value="ECO:0007669"/>
    <property type="project" value="UniProtKB-KW"/>
</dbReference>
<dbReference type="Proteomes" id="UP000287857">
    <property type="component" value="Unassembled WGS sequence"/>
</dbReference>
<reference evidence="3 4" key="1">
    <citation type="submission" date="2017-05" db="EMBL/GenBank/DDBJ databases">
        <title>Vagococcus spp. assemblies.</title>
        <authorList>
            <person name="Gulvik C.A."/>
        </authorList>
    </citation>
    <scope>NUCLEOTIDE SEQUENCE [LARGE SCALE GENOMIC DNA]</scope>
    <source>
        <strain evidence="3 4">SS1995</strain>
    </source>
</reference>
<dbReference type="RefSeq" id="WP_125984592.1">
    <property type="nucleotide sequence ID" value="NZ_NGJS01000017.1"/>
</dbReference>
<evidence type="ECO:0000313" key="4">
    <source>
        <dbReference type="Proteomes" id="UP000287857"/>
    </source>
</evidence>
<dbReference type="Gene3D" id="3.40.50.10440">
    <property type="entry name" value="Dihydroxyacetone kinase, domain 1"/>
    <property type="match status" value="1"/>
</dbReference>
<dbReference type="InterPro" id="IPR050270">
    <property type="entry name" value="DegV_domain_contain"/>
</dbReference>
<dbReference type="Gene3D" id="2.20.28.50">
    <property type="entry name" value="degv family protein"/>
    <property type="match status" value="1"/>
</dbReference>
<evidence type="ECO:0000313" key="3">
    <source>
        <dbReference type="EMBL" id="RST97381.1"/>
    </source>
</evidence>
<dbReference type="EMBL" id="NGJS01000017">
    <property type="protein sequence ID" value="RST97381.1"/>
    <property type="molecule type" value="Genomic_DNA"/>
</dbReference>
<dbReference type="PANTHER" id="PTHR33434">
    <property type="entry name" value="DEGV DOMAIN-CONTAINING PROTEIN DR_1986-RELATED"/>
    <property type="match status" value="1"/>
</dbReference>
<gene>
    <name evidence="3" type="ORF">CBF37_09885</name>
</gene>
<protein>
    <submittedName>
        <fullName evidence="3">Fatty acid-binding protein DegV</fullName>
    </submittedName>
</protein>
<dbReference type="Pfam" id="PF02645">
    <property type="entry name" value="DegV"/>
    <property type="match status" value="1"/>
</dbReference>
<dbReference type="Gene3D" id="3.30.1180.10">
    <property type="match status" value="1"/>
</dbReference>
<sequence>MTDKFDLLLDSCCDLPYKRLAESNVQLVSMIINIDGEEYIDDLGKTFDNQKFMTDLKNGAMSSTSQINLGTYLELFKPYINSEQPLLYLAFSSGLSGSYQNAVTAVNMLKEEHENVNVTVVNSKAACLGEGLLANHLINLKNEGKTLDDTIFWLNDHIDYLHSWVTVTDLSHLERGGRISKVSATLGSLIQIKPIIVMNLEGQLINVGKIRGRKHSLKELVVKTSETIQNSSEQVLYVAYAGDLEAAEIVKELLLQSIDIAGVELYPMGPTISSHTGYGAIAVFSFGEKRK</sequence>
<comment type="function">
    <text evidence="1">May bind long-chain fatty acids, such as palmitate, and may play a role in lipid transport or fatty acid metabolism.</text>
</comment>
<dbReference type="AlphaFoldDB" id="A0A429ZUH0"/>
<keyword evidence="2" id="KW-0446">Lipid-binding</keyword>
<dbReference type="OrthoDB" id="9780660at2"/>
<accession>A0A429ZUH0</accession>
<name>A0A429ZUH0_9ENTE</name>